<keyword evidence="4" id="KW-1185">Reference proteome</keyword>
<accession>A0A4V6PDF3</accession>
<name>A0A4V6PDF3_9ACTN</name>
<dbReference type="EMBL" id="SMKQ01000288">
    <property type="protein sequence ID" value="TDD32307.1"/>
    <property type="molecule type" value="Genomic_DNA"/>
</dbReference>
<evidence type="ECO:0000256" key="1">
    <source>
        <dbReference type="SAM" id="MobiDB-lite"/>
    </source>
</evidence>
<keyword evidence="2" id="KW-0732">Signal</keyword>
<reference evidence="3 4" key="1">
    <citation type="submission" date="2019-03" db="EMBL/GenBank/DDBJ databases">
        <title>Draft genome sequences of novel Actinobacteria.</title>
        <authorList>
            <person name="Sahin N."/>
            <person name="Ay H."/>
            <person name="Saygin H."/>
        </authorList>
    </citation>
    <scope>NUCLEOTIDE SEQUENCE [LARGE SCALE GENOMIC DNA]</scope>
    <source>
        <strain evidence="3 4">CH32</strain>
    </source>
</reference>
<feature type="region of interest" description="Disordered" evidence="1">
    <location>
        <begin position="19"/>
        <end position="51"/>
    </location>
</feature>
<dbReference type="Proteomes" id="UP000295302">
    <property type="component" value="Unassembled WGS sequence"/>
</dbReference>
<proteinExistence type="predicted"/>
<dbReference type="SUPFAM" id="SSF63737">
    <property type="entry name" value="Leukotriene A4 hydrolase N-terminal domain"/>
    <property type="match status" value="1"/>
</dbReference>
<feature type="non-terminal residue" evidence="3">
    <location>
        <position position="189"/>
    </location>
</feature>
<dbReference type="AlphaFoldDB" id="A0A4V6PDF3"/>
<feature type="chain" id="PRO_5021005276" description="M1 family peptidase" evidence="2">
    <location>
        <begin position="20"/>
        <end position="189"/>
    </location>
</feature>
<evidence type="ECO:0000313" key="3">
    <source>
        <dbReference type="EMBL" id="TDD32307.1"/>
    </source>
</evidence>
<feature type="signal peptide" evidence="2">
    <location>
        <begin position="1"/>
        <end position="19"/>
    </location>
</feature>
<sequence length="189" mass="20274">MRRPLLSLMTVALVLPACSAPESPPAPPVTKQPATKQQPATKRPQAATAAPGRVDLSAYDAGRSRPVADPLYPAYGDPSIDVLHYDLALAWKPGARTLSGTATLTLRAARPISRVRLDFGRALKVDAVKVNDVTIEATRKGDDLTVPLPEALEADEGAVVTVRYHGRPKPVDAEQRREDISMLGFHVGE</sequence>
<comment type="caution">
    <text evidence="3">The sequence shown here is derived from an EMBL/GenBank/DDBJ whole genome shotgun (WGS) entry which is preliminary data.</text>
</comment>
<evidence type="ECO:0000313" key="4">
    <source>
        <dbReference type="Proteomes" id="UP000295302"/>
    </source>
</evidence>
<organism evidence="3 4">
    <name type="scientific">Nonomuraea terrae</name>
    <dbReference type="NCBI Taxonomy" id="2530383"/>
    <lineage>
        <taxon>Bacteria</taxon>
        <taxon>Bacillati</taxon>
        <taxon>Actinomycetota</taxon>
        <taxon>Actinomycetes</taxon>
        <taxon>Streptosporangiales</taxon>
        <taxon>Streptosporangiaceae</taxon>
        <taxon>Nonomuraea</taxon>
    </lineage>
</organism>
<gene>
    <name evidence="3" type="ORF">E1286_43770</name>
</gene>
<dbReference type="Gene3D" id="2.60.40.1730">
    <property type="entry name" value="tricorn interacting facor f3 domain"/>
    <property type="match status" value="1"/>
</dbReference>
<protein>
    <recommendedName>
        <fullName evidence="5">M1 family peptidase</fullName>
    </recommendedName>
</protein>
<dbReference type="InterPro" id="IPR042097">
    <property type="entry name" value="Aminopeptidase_N-like_N_sf"/>
</dbReference>
<evidence type="ECO:0000256" key="2">
    <source>
        <dbReference type="SAM" id="SignalP"/>
    </source>
</evidence>
<evidence type="ECO:0008006" key="5">
    <source>
        <dbReference type="Google" id="ProtNLM"/>
    </source>
</evidence>